<reference evidence="1 2" key="1">
    <citation type="submission" date="2020-08" db="EMBL/GenBank/DDBJ databases">
        <title>Genomic Encyclopedia of Type Strains, Phase IV (KMG-IV): sequencing the most valuable type-strain genomes for metagenomic binning, comparative biology and taxonomic classification.</title>
        <authorList>
            <person name="Goeker M."/>
        </authorList>
    </citation>
    <scope>NUCLEOTIDE SEQUENCE [LARGE SCALE GENOMIC DNA]</scope>
    <source>
        <strain evidence="1 2">DSM 19371</strain>
    </source>
</reference>
<dbReference type="RefSeq" id="WP_343053529.1">
    <property type="nucleotide sequence ID" value="NZ_JACIEU010000003.1"/>
</dbReference>
<keyword evidence="2" id="KW-1185">Reference proteome</keyword>
<name>A0A7W6LMS9_9SPHN</name>
<dbReference type="EMBL" id="JACIEU010000003">
    <property type="protein sequence ID" value="MBB4147111.1"/>
    <property type="molecule type" value="Genomic_DNA"/>
</dbReference>
<dbReference type="AlphaFoldDB" id="A0A7W6LMS9"/>
<evidence type="ECO:0000313" key="2">
    <source>
        <dbReference type="Proteomes" id="UP000590524"/>
    </source>
</evidence>
<protein>
    <submittedName>
        <fullName evidence="1">Uncharacterized protein</fullName>
    </submittedName>
</protein>
<gene>
    <name evidence="1" type="ORF">GGQ90_000877</name>
</gene>
<comment type="caution">
    <text evidence="1">The sequence shown here is derived from an EMBL/GenBank/DDBJ whole genome shotgun (WGS) entry which is preliminary data.</text>
</comment>
<accession>A0A7W6LMS9</accession>
<organism evidence="1 2">
    <name type="scientific">Sphingobium scionense</name>
    <dbReference type="NCBI Taxonomy" id="1404341"/>
    <lineage>
        <taxon>Bacteria</taxon>
        <taxon>Pseudomonadati</taxon>
        <taxon>Pseudomonadota</taxon>
        <taxon>Alphaproteobacteria</taxon>
        <taxon>Sphingomonadales</taxon>
        <taxon>Sphingomonadaceae</taxon>
        <taxon>Sphingobium</taxon>
    </lineage>
</organism>
<evidence type="ECO:0000313" key="1">
    <source>
        <dbReference type="EMBL" id="MBB4147111.1"/>
    </source>
</evidence>
<sequence>MHEVFAQCPRVGRWADADLAKTQLIFVTLASNVDLARKEMVNIPQKHIGVYHGGKVYHYSNTADQVTSESPDSFFAKFQALYAGNQGLFFGWIPGEDLRLHVQPDGAGVSAAKKFELQRADDGWWKARLVGDSDFFRVGKEVDDARKKYHGIFMPGSQYWGQQFRAADYLPSIGSWATLLEVTGACESENHFNLINTYDRAKFTFGFYQLAAHTPRDNLILFFHRLASLPAFKDYFPELEMRGGRLFRVDTAGAATDLEQEFTASNGEQQIMLFMNYLNPQRVPIDQQEVLQAARLIHWNEHDPAMRLAQVRTAAEILQKKMTARYARKLPIDGKSDTICAIVADIFHQGRSTFAVVKDLLGRPDPVQALLKVNDAAWSGRNNRLRKAVDAAIADGRLGRKRYAAATNEFV</sequence>
<dbReference type="Proteomes" id="UP000590524">
    <property type="component" value="Unassembled WGS sequence"/>
</dbReference>
<proteinExistence type="predicted"/>